<evidence type="ECO:0000256" key="1">
    <source>
        <dbReference type="SAM" id="Phobius"/>
    </source>
</evidence>
<dbReference type="InterPro" id="IPR038765">
    <property type="entry name" value="Papain-like_cys_pep_sf"/>
</dbReference>
<dbReference type="InterPro" id="IPR052901">
    <property type="entry name" value="Bact_TGase-like"/>
</dbReference>
<feature type="transmembrane region" description="Helical" evidence="1">
    <location>
        <begin position="114"/>
        <end position="131"/>
    </location>
</feature>
<keyword evidence="4" id="KW-1185">Reference proteome</keyword>
<dbReference type="EMBL" id="CP119075">
    <property type="protein sequence ID" value="WED63531.1"/>
    <property type="molecule type" value="Genomic_DNA"/>
</dbReference>
<dbReference type="PANTHER" id="PTHR42736">
    <property type="entry name" value="PROTEIN-GLUTAMINE GAMMA-GLUTAMYLTRANSFERASE"/>
    <property type="match status" value="1"/>
</dbReference>
<reference evidence="3" key="1">
    <citation type="submission" date="2023-03" db="EMBL/GenBank/DDBJ databases">
        <title>Lomoglobus Profundus gen. nov., sp. nov., a novel member of the phylum Verrucomicrobia, isolated from deep-marine sediment of South China Sea.</title>
        <authorList>
            <person name="Ahmad T."/>
            <person name="Ishaq S.E."/>
            <person name="Wang F."/>
        </authorList>
    </citation>
    <scope>NUCLEOTIDE SEQUENCE</scope>
    <source>
        <strain evidence="3">LMO-M01</strain>
    </source>
</reference>
<dbReference type="Proteomes" id="UP001218638">
    <property type="component" value="Chromosome"/>
</dbReference>
<gene>
    <name evidence="3" type="ORF">PXH66_14430</name>
</gene>
<sequence length="724" mass="81960">MDKKRPQLNSDDLGRLRWWLGAVLALLSVVTVFFMEIDAWLHMPVVAVAAIAALVKPTWPGQVPAWMHRAAFPLIVVMFVVDLALTREPLPALIRLDLTLIFYRLVTYRQRRDDLQLVLLGLFLVIVAGVITVSLSFVLQLLAFTSCALVMLLAVTLEHADGVSPPPVPPRVVPSWARISWRTHRQKLRAATDWRLATLGVVGFGAMVVLSGLLFLAIPRFDMQSSLFIDRLITRTTRTGFSDNIQFGDVTSITEDNSLAFSVDLTDPSVMPRVPYWRMVVLDEYTGAGFKMSDEFRRDLNGYRPLRSELNGRGIFWTRAPTWTIYMEPAVSRYLPLLGNFYSIRFTEPQTFTMSEELRIVALQRDPPKMFAFRTWSMDTGDTLKDATFTLKRRDGRLSGSDFTALPENAVTRSRLTTILGDIAPPAHTDATSFAQHVVKWLSEVHPYALSSAVPPGEGDTLVRWLDSEASGHCEFFAGSFVLLARAAGYPARLVTGFRGGTWNDFSGSFTVRNANAHAWCEIFDDASGSWIRVDPTPGNQGLATTGIDPTTGAALARDRDNSWKARLESLRVFWYRRIVNFDLDSQEAILSSTTKFFRESREMLVEWADEKANAVRTWVQRPWNLDRFLQLAGALIGVGLLVWVWRQYGRAWWLRLRRSTARVDQDPVRREAGRWLQRATKRTGFVWPPETELALLRLRFGNSDTWPEPVKVFRSAKTALRNA</sequence>
<name>A0AAF0CMN3_9BACT</name>
<keyword evidence="1" id="KW-0472">Membrane</keyword>
<dbReference type="SMART" id="SM00460">
    <property type="entry name" value="TGc"/>
    <property type="match status" value="1"/>
</dbReference>
<feature type="transmembrane region" description="Helical" evidence="1">
    <location>
        <begin position="629"/>
        <end position="649"/>
    </location>
</feature>
<dbReference type="Pfam" id="PF11992">
    <property type="entry name" value="TgpA_N"/>
    <property type="match status" value="1"/>
</dbReference>
<dbReference type="Gene3D" id="3.10.620.30">
    <property type="match status" value="1"/>
</dbReference>
<protein>
    <submittedName>
        <fullName evidence="3">TransglutaminaseTgpA domain-containing protein</fullName>
    </submittedName>
</protein>
<dbReference type="InterPro" id="IPR002931">
    <property type="entry name" value="Transglutaminase-like"/>
</dbReference>
<feature type="transmembrane region" description="Helical" evidence="1">
    <location>
        <begin position="16"/>
        <end position="34"/>
    </location>
</feature>
<evidence type="ECO:0000313" key="3">
    <source>
        <dbReference type="EMBL" id="WED63531.1"/>
    </source>
</evidence>
<dbReference type="PANTHER" id="PTHR42736:SF1">
    <property type="entry name" value="PROTEIN-GLUTAMINE GAMMA-GLUTAMYLTRANSFERASE"/>
    <property type="match status" value="1"/>
</dbReference>
<feature type="domain" description="Transglutaminase-like" evidence="2">
    <location>
        <begin position="466"/>
        <end position="538"/>
    </location>
</feature>
<proteinExistence type="predicted"/>
<dbReference type="AlphaFoldDB" id="A0AAF0CMN3"/>
<dbReference type="InterPro" id="IPR021878">
    <property type="entry name" value="TgpA_N"/>
</dbReference>
<feature type="transmembrane region" description="Helical" evidence="1">
    <location>
        <begin position="41"/>
        <end position="59"/>
    </location>
</feature>
<feature type="transmembrane region" description="Helical" evidence="1">
    <location>
        <begin position="65"/>
        <end position="85"/>
    </location>
</feature>
<keyword evidence="1" id="KW-1133">Transmembrane helix</keyword>
<evidence type="ECO:0000259" key="2">
    <source>
        <dbReference type="SMART" id="SM00460"/>
    </source>
</evidence>
<dbReference type="Pfam" id="PF01841">
    <property type="entry name" value="Transglut_core"/>
    <property type="match status" value="1"/>
</dbReference>
<dbReference type="SUPFAM" id="SSF54001">
    <property type="entry name" value="Cysteine proteinases"/>
    <property type="match status" value="1"/>
</dbReference>
<evidence type="ECO:0000313" key="4">
    <source>
        <dbReference type="Proteomes" id="UP001218638"/>
    </source>
</evidence>
<keyword evidence="1" id="KW-0812">Transmembrane</keyword>
<dbReference type="KEGG" id="slom:PXH66_14430"/>
<accession>A0AAF0CMN3</accession>
<organism evidence="3 4">
    <name type="scientific">Synoicihabitans lomoniglobus</name>
    <dbReference type="NCBI Taxonomy" id="2909285"/>
    <lineage>
        <taxon>Bacteria</taxon>
        <taxon>Pseudomonadati</taxon>
        <taxon>Verrucomicrobiota</taxon>
        <taxon>Opitutia</taxon>
        <taxon>Opitutales</taxon>
        <taxon>Opitutaceae</taxon>
        <taxon>Synoicihabitans</taxon>
    </lineage>
</organism>
<feature type="transmembrane region" description="Helical" evidence="1">
    <location>
        <begin position="196"/>
        <end position="218"/>
    </location>
</feature>
<dbReference type="RefSeq" id="WP_330929740.1">
    <property type="nucleotide sequence ID" value="NZ_CP119075.1"/>
</dbReference>